<dbReference type="OrthoDB" id="4491390at2759"/>
<dbReference type="GO" id="GO:0000981">
    <property type="term" value="F:DNA-binding transcription factor activity, RNA polymerase II-specific"/>
    <property type="evidence" value="ECO:0007669"/>
    <property type="project" value="InterPro"/>
</dbReference>
<dbReference type="InterPro" id="IPR001138">
    <property type="entry name" value="Zn2Cys6_DnaBD"/>
</dbReference>
<keyword evidence="3" id="KW-1185">Reference proteome</keyword>
<evidence type="ECO:0000313" key="3">
    <source>
        <dbReference type="Proteomes" id="UP000504637"/>
    </source>
</evidence>
<organism evidence="4">
    <name type="scientific">Dissoconium aciculare CBS 342.82</name>
    <dbReference type="NCBI Taxonomy" id="1314786"/>
    <lineage>
        <taxon>Eukaryota</taxon>
        <taxon>Fungi</taxon>
        <taxon>Dikarya</taxon>
        <taxon>Ascomycota</taxon>
        <taxon>Pezizomycotina</taxon>
        <taxon>Dothideomycetes</taxon>
        <taxon>Dothideomycetidae</taxon>
        <taxon>Mycosphaerellales</taxon>
        <taxon>Dissoconiaceae</taxon>
        <taxon>Dissoconium</taxon>
    </lineage>
</organism>
<evidence type="ECO:0000256" key="1">
    <source>
        <dbReference type="ARBA" id="ARBA00023242"/>
    </source>
</evidence>
<reference evidence="4" key="3">
    <citation type="submission" date="2025-08" db="UniProtKB">
        <authorList>
            <consortium name="RefSeq"/>
        </authorList>
    </citation>
    <scope>IDENTIFICATION</scope>
    <source>
        <strain evidence="4">CBS 342.82</strain>
    </source>
</reference>
<dbReference type="PROSITE" id="PS00463">
    <property type="entry name" value="ZN2_CY6_FUNGAL_1"/>
    <property type="match status" value="1"/>
</dbReference>
<proteinExistence type="predicted"/>
<dbReference type="CDD" id="cd00067">
    <property type="entry name" value="GAL4"/>
    <property type="match status" value="1"/>
</dbReference>
<dbReference type="InterPro" id="IPR053175">
    <property type="entry name" value="DHMBA_Reg_Transcription_Factor"/>
</dbReference>
<dbReference type="Pfam" id="PF11951">
    <property type="entry name" value="Fungal_trans_2"/>
    <property type="match status" value="1"/>
</dbReference>
<dbReference type="InterPro" id="IPR021858">
    <property type="entry name" value="Fun_TF"/>
</dbReference>
<evidence type="ECO:0000313" key="4">
    <source>
        <dbReference type="RefSeq" id="XP_033455956.1"/>
    </source>
</evidence>
<dbReference type="AlphaFoldDB" id="A0A6J3LT02"/>
<feature type="domain" description="Zn(2)-C6 fungal-type" evidence="2">
    <location>
        <begin position="13"/>
        <end position="42"/>
    </location>
</feature>
<dbReference type="SUPFAM" id="SSF57701">
    <property type="entry name" value="Zn2/Cys6 DNA-binding domain"/>
    <property type="match status" value="1"/>
</dbReference>
<sequence>MPRKVFRGAASQSCETCRKSKRRCDQTRPYCLRCKRTGKKCSGVPLGIPLRILDETELVLRKAKHEPLPDCFANFSITYPTVHISEEPREYFDEIALKYFHQCFLGDAHTWPFLHGAQLSQEPLVRSAMQACGMATLYNSQNVSGGREQHILMHSRTIRFLERALDHPTDCKSDSVLTAVALLGFYDNLTCEDSDVAESWRAHVSAASKLVQLRGKEQLRSAIGRALYRELRSQLLIDCLWADRRPTSFLIEWQDELSRETPMEERQDFAPSDALHSIVLDFADLRFQMRECMVTPADALGQLANLARQADAWARETAKLGEAWQITSDHHKDCTGEVWVGLAHRYSNNAVAATWNSYRTLRIMLTRAQEIMVLHRADQSSDDLANQIAALRKARKFFTDEICASVPSQLGHLPLRGSKETTSALYTAFALIWPLFFAATCALDQVGEHVQHATSASHTSSQSSADTDQASVAVAQASWLINRLSHISNGIGLKWAGGFIEVLHGDFRVFQTYILPEKDGENASKTRGPKLLLERDLQAIHSAFKGLRQGPANN</sequence>
<dbReference type="GeneID" id="54365828"/>
<dbReference type="PROSITE" id="PS50048">
    <property type="entry name" value="ZN2_CY6_FUNGAL_2"/>
    <property type="match status" value="1"/>
</dbReference>
<gene>
    <name evidence="4" type="ORF">K489DRAFT_413367</name>
</gene>
<evidence type="ECO:0000259" key="2">
    <source>
        <dbReference type="PROSITE" id="PS50048"/>
    </source>
</evidence>
<dbReference type="GO" id="GO:0008270">
    <property type="term" value="F:zinc ion binding"/>
    <property type="evidence" value="ECO:0007669"/>
    <property type="project" value="InterPro"/>
</dbReference>
<dbReference type="PANTHER" id="PTHR38791">
    <property type="entry name" value="ZN(II)2CYS6 TRANSCRIPTION FACTOR (EUROFUNG)-RELATED-RELATED"/>
    <property type="match status" value="1"/>
</dbReference>
<dbReference type="Gene3D" id="4.10.240.10">
    <property type="entry name" value="Zn(2)-C6 fungal-type DNA-binding domain"/>
    <property type="match status" value="1"/>
</dbReference>
<dbReference type="Pfam" id="PF00172">
    <property type="entry name" value="Zn_clus"/>
    <property type="match status" value="1"/>
</dbReference>
<dbReference type="SMART" id="SM00066">
    <property type="entry name" value="GAL4"/>
    <property type="match status" value="1"/>
</dbReference>
<accession>A0A6J3LT02</accession>
<keyword evidence="1" id="KW-0539">Nucleus</keyword>
<reference evidence="4" key="2">
    <citation type="submission" date="2020-04" db="EMBL/GenBank/DDBJ databases">
        <authorList>
            <consortium name="NCBI Genome Project"/>
        </authorList>
    </citation>
    <scope>NUCLEOTIDE SEQUENCE</scope>
    <source>
        <strain evidence="4">CBS 342.82</strain>
    </source>
</reference>
<dbReference type="RefSeq" id="XP_033455956.1">
    <property type="nucleotide sequence ID" value="XM_033608029.1"/>
</dbReference>
<name>A0A6J3LT02_9PEZI</name>
<reference evidence="4" key="1">
    <citation type="submission" date="2020-01" db="EMBL/GenBank/DDBJ databases">
        <authorList>
            <consortium name="DOE Joint Genome Institute"/>
            <person name="Haridas S."/>
            <person name="Albert R."/>
            <person name="Binder M."/>
            <person name="Bloem J."/>
            <person name="Labutti K."/>
            <person name="Salamov A."/>
            <person name="Andreopoulos B."/>
            <person name="Baker S.E."/>
            <person name="Barry K."/>
            <person name="Bills G."/>
            <person name="Bluhm B.H."/>
            <person name="Cannon C."/>
            <person name="Castanera R."/>
            <person name="Culley D.E."/>
            <person name="Daum C."/>
            <person name="Ezra D."/>
            <person name="Gonzalez J.B."/>
            <person name="Henrissat B."/>
            <person name="Kuo A."/>
            <person name="Liang C."/>
            <person name="Lipzen A."/>
            <person name="Lutzoni F."/>
            <person name="Magnuson J."/>
            <person name="Mondo S."/>
            <person name="Nolan M."/>
            <person name="Ohm R."/>
            <person name="Pangilinan J."/>
            <person name="Park H.-J."/>
            <person name="Ramirez L."/>
            <person name="Alfaro M."/>
            <person name="Sun H."/>
            <person name="Tritt A."/>
            <person name="Yoshinaga Y."/>
            <person name="Zwiers L.-H."/>
            <person name="Turgeon B.G."/>
            <person name="Goodwin S.B."/>
            <person name="Spatafora J.W."/>
            <person name="Crous P.W."/>
            <person name="Grigoriev I.V."/>
        </authorList>
    </citation>
    <scope>NUCLEOTIDE SEQUENCE</scope>
    <source>
        <strain evidence="4">CBS 342.82</strain>
    </source>
</reference>
<protein>
    <recommendedName>
        <fullName evidence="2">Zn(2)-C6 fungal-type domain-containing protein</fullName>
    </recommendedName>
</protein>
<dbReference type="Proteomes" id="UP000504637">
    <property type="component" value="Unplaced"/>
</dbReference>
<dbReference type="InterPro" id="IPR036864">
    <property type="entry name" value="Zn2-C6_fun-type_DNA-bd_sf"/>
</dbReference>